<reference evidence="4" key="1">
    <citation type="journal article" date="2019" name="Int. J. Syst. Evol. Microbiol.">
        <title>The Global Catalogue of Microorganisms (GCM) 10K type strain sequencing project: providing services to taxonomists for standard genome sequencing and annotation.</title>
        <authorList>
            <consortium name="The Broad Institute Genomics Platform"/>
            <consortium name="The Broad Institute Genome Sequencing Center for Infectious Disease"/>
            <person name="Wu L."/>
            <person name="Ma J."/>
        </authorList>
    </citation>
    <scope>NUCLEOTIDE SEQUENCE [LARGE SCALE GENOMIC DNA]</scope>
    <source>
        <strain evidence="4">CGMCC 4.7638</strain>
    </source>
</reference>
<protein>
    <submittedName>
        <fullName evidence="3">Toll/interleukin-1 receptor domain-containing protein</fullName>
    </submittedName>
</protein>
<feature type="coiled-coil region" evidence="1">
    <location>
        <begin position="532"/>
        <end position="559"/>
    </location>
</feature>
<dbReference type="Proteomes" id="UP001597542">
    <property type="component" value="Unassembled WGS sequence"/>
</dbReference>
<keyword evidence="3" id="KW-0675">Receptor</keyword>
<dbReference type="InterPro" id="IPR027417">
    <property type="entry name" value="P-loop_NTPase"/>
</dbReference>
<dbReference type="InterPro" id="IPR035897">
    <property type="entry name" value="Toll_tir_struct_dom_sf"/>
</dbReference>
<evidence type="ECO:0000256" key="1">
    <source>
        <dbReference type="SAM" id="Coils"/>
    </source>
</evidence>
<feature type="domain" description="TIR" evidence="2">
    <location>
        <begin position="2"/>
        <end position="131"/>
    </location>
</feature>
<dbReference type="Pfam" id="PF13676">
    <property type="entry name" value="TIR_2"/>
    <property type="match status" value="1"/>
</dbReference>
<dbReference type="Gene3D" id="3.40.50.10140">
    <property type="entry name" value="Toll/interleukin-1 receptor homology (TIR) domain"/>
    <property type="match status" value="1"/>
</dbReference>
<dbReference type="SUPFAM" id="SSF52540">
    <property type="entry name" value="P-loop containing nucleoside triphosphate hydrolases"/>
    <property type="match status" value="1"/>
</dbReference>
<evidence type="ECO:0000259" key="2">
    <source>
        <dbReference type="PROSITE" id="PS50104"/>
    </source>
</evidence>
<organism evidence="3 4">
    <name type="scientific">Amycolatopsis albidoflavus</name>
    <dbReference type="NCBI Taxonomy" id="102226"/>
    <lineage>
        <taxon>Bacteria</taxon>
        <taxon>Bacillati</taxon>
        <taxon>Actinomycetota</taxon>
        <taxon>Actinomycetes</taxon>
        <taxon>Pseudonocardiales</taxon>
        <taxon>Pseudonocardiaceae</taxon>
        <taxon>Amycolatopsis</taxon>
    </lineage>
</organism>
<dbReference type="InterPro" id="IPR000157">
    <property type="entry name" value="TIR_dom"/>
</dbReference>
<accession>A0ABW5HS30</accession>
<dbReference type="RefSeq" id="WP_344282160.1">
    <property type="nucleotide sequence ID" value="NZ_BAAAHV010000021.1"/>
</dbReference>
<gene>
    <name evidence="3" type="ORF">ACFSUT_04300</name>
</gene>
<evidence type="ECO:0000313" key="4">
    <source>
        <dbReference type="Proteomes" id="UP001597542"/>
    </source>
</evidence>
<dbReference type="SUPFAM" id="SSF52200">
    <property type="entry name" value="Toll/Interleukin receptor TIR domain"/>
    <property type="match status" value="1"/>
</dbReference>
<dbReference type="EMBL" id="JBHUKQ010000003">
    <property type="protein sequence ID" value="MFD2479486.1"/>
    <property type="molecule type" value="Genomic_DNA"/>
</dbReference>
<keyword evidence="1" id="KW-0175">Coiled coil</keyword>
<keyword evidence="4" id="KW-1185">Reference proteome</keyword>
<comment type="caution">
    <text evidence="3">The sequence shown here is derived from an EMBL/GenBank/DDBJ whole genome shotgun (WGS) entry which is preliminary data.</text>
</comment>
<name>A0ABW5HS30_9PSEU</name>
<proteinExistence type="predicted"/>
<evidence type="ECO:0000313" key="3">
    <source>
        <dbReference type="EMBL" id="MFD2479486.1"/>
    </source>
</evidence>
<sequence length="562" mass="60549">MPDWDVFVSYDRTDAAAVRRIAAALEGAGLRVFLDTEEIRPFDSIPGRLSQALGESKVLLAYYSRSYGSRRACQEEFTTAYLAGPGHVLAVNPEPSSQHLAPRELLDVLLPGHPATKPALNALADAVRSRVADTPGPIGDPGTATGWSAPPKFTGRWKELWEIHSILRGGGTAVVHGVVDIGKTTFAQAYVQQFSPAYRTVFAGHSPAATADDLVVLDDVGSPPEPLPAGVPVLLLTRDPRLAKLGSAVELTDLREDELDLTAGLRTAAEGSTGLARRLSEQFSGSTETVLDRLHRRQSPLLDPLAERLLPAVAGAWDLARVLAAASPVPLTRDAVADILAEAGISTDLDAEFTALLAAGVVVGGLGEFTLPHAFHIVVRGRDPRPARAEQVRQATIALLKNQARPRHTVVPARRRSEIDEAERRAAHQILNELKSRVALRELPDGEGLLRSALNSLYALFGSLRQITGGIDQDALRPSTSVRPGLGTLIPRLQDEILPRFLTYWHTRLDDHHDVRPPGIGSREHELAWPLQAQLRSDLASLQAEVAEVADELAVLSGNPLS</sequence>
<dbReference type="PROSITE" id="PS50104">
    <property type="entry name" value="TIR"/>
    <property type="match status" value="1"/>
</dbReference>